<dbReference type="RefSeq" id="WP_006996959.1">
    <property type="nucleotide sequence ID" value="NZ_CH724130.1"/>
</dbReference>
<feature type="signal peptide" evidence="1">
    <location>
        <begin position="1"/>
        <end position="20"/>
    </location>
</feature>
<feature type="chain" id="PRO_5004197069" description="Alginate lyase domain-containing protein" evidence="1">
    <location>
        <begin position="21"/>
        <end position="385"/>
    </location>
</feature>
<evidence type="ECO:0008006" key="4">
    <source>
        <dbReference type="Google" id="ProtNLM"/>
    </source>
</evidence>
<name>Q1UZ19_PELU1</name>
<gene>
    <name evidence="2" type="ORF">PU1002_01580</name>
</gene>
<dbReference type="Gene3D" id="1.50.10.100">
    <property type="entry name" value="Chondroitin AC/alginate lyase"/>
    <property type="match status" value="1"/>
</dbReference>
<accession>Q1UZ19</accession>
<dbReference type="Proteomes" id="UP000005306">
    <property type="component" value="Unassembled WGS sequence"/>
</dbReference>
<dbReference type="HOGENOM" id="CLU_615192_0_0_5"/>
<evidence type="ECO:0000256" key="1">
    <source>
        <dbReference type="SAM" id="SignalP"/>
    </source>
</evidence>
<keyword evidence="1" id="KW-0732">Signal</keyword>
<evidence type="ECO:0000313" key="3">
    <source>
        <dbReference type="Proteomes" id="UP000005306"/>
    </source>
</evidence>
<dbReference type="InterPro" id="IPR008929">
    <property type="entry name" value="Chondroitin_lyas"/>
</dbReference>
<dbReference type="EMBL" id="AAPV01000002">
    <property type="protein sequence ID" value="EAS84372.1"/>
    <property type="molecule type" value="Genomic_DNA"/>
</dbReference>
<protein>
    <recommendedName>
        <fullName evidence="4">Alginate lyase domain-containing protein</fullName>
    </recommendedName>
</protein>
<reference evidence="2 3" key="1">
    <citation type="submission" date="2006-04" db="EMBL/GenBank/DDBJ databases">
        <authorList>
            <person name="Giovannoni S.J."/>
            <person name="Cho J.-C."/>
            <person name="Ferriera S."/>
            <person name="Johnson J."/>
            <person name="Kravitz S."/>
            <person name="Halpern A."/>
            <person name="Remington K."/>
            <person name="Beeson K."/>
            <person name="Tran B."/>
            <person name="Rogers Y.-H."/>
            <person name="Friedman R."/>
            <person name="Venter J.C."/>
        </authorList>
    </citation>
    <scope>NUCLEOTIDE SEQUENCE [LARGE SCALE GENOMIC DNA]</scope>
    <source>
        <strain evidence="2 3">HTCC1002</strain>
    </source>
</reference>
<sequence length="385" mass="44060">MKSLLKVFLLFILLSGNAFAKVKSKDINFPGKYYTKEIKTCSAIPKDKSFSNKSTIDTVNSVVGFDWSAYHEKYSNSILVEHAAITKPIKVMIAGTHMAIGDKNQTNINIAKGLLLEIAKANTLYNSISYEELKKKGKCWKDNNPKAPCWYHEYEFAGQWFGNYMISAVMLKSELNKEEFKIVNNYIKKMYKKFLKPIQFKKNDKGFYAMANGGLSTLVYASWTEDKKLAAKEINHTLKQIDKLFYDDGYINDNSFRGLRGQWYHSYGVDIALGYIYIAELWGANVPKNIHEKLFNSVKVVNLAITDPEKFLERKNPNGLARNRITDPKKATPHTHQMAIAIDTLMEIVTGIKLEHDPIYLRKRKMHTPDGIDDLIGFNPNCIIR</sequence>
<organism evidence="2 3">
    <name type="scientific">Pelagibacter ubique (strain HTCC1002)</name>
    <dbReference type="NCBI Taxonomy" id="314261"/>
    <lineage>
        <taxon>Bacteria</taxon>
        <taxon>Pseudomonadati</taxon>
        <taxon>Pseudomonadota</taxon>
        <taxon>Alphaproteobacteria</taxon>
        <taxon>Candidatus Pelagibacterales</taxon>
        <taxon>Candidatus Pelagibacteraceae</taxon>
        <taxon>Candidatus Pelagibacter</taxon>
    </lineage>
</organism>
<dbReference type="SUPFAM" id="SSF48230">
    <property type="entry name" value="Chondroitin AC/alginate lyase"/>
    <property type="match status" value="1"/>
</dbReference>
<proteinExistence type="predicted"/>
<dbReference type="AlphaFoldDB" id="Q1UZ19"/>
<comment type="caution">
    <text evidence="2">The sequence shown here is derived from an EMBL/GenBank/DDBJ whole genome shotgun (WGS) entry which is preliminary data.</text>
</comment>
<dbReference type="GeneID" id="66295447"/>
<evidence type="ECO:0000313" key="2">
    <source>
        <dbReference type="EMBL" id="EAS84372.1"/>
    </source>
</evidence>